<reference evidence="1 2" key="1">
    <citation type="submission" date="2018-05" db="EMBL/GenBank/DDBJ databases">
        <title>Genomic Encyclopedia of Archaeal and Bacterial Type Strains, Phase II (KMG-II): from individual species to whole genera.</title>
        <authorList>
            <person name="Goeker M."/>
        </authorList>
    </citation>
    <scope>NUCLEOTIDE SEQUENCE [LARGE SCALE GENOMIC DNA]</scope>
    <source>
        <strain evidence="1 2">DSM 45184</strain>
    </source>
</reference>
<sequence length="212" mass="23154">MTGALPYPSEFRWADVDPAGRTFDRDTVPKVVAALVGSADGLAAHLLLATVTAGLAERYGSWTVGWRWSSGEDSGGPVTAWCCQTHSVTTPEATAATITAALLEWHDWLTDMAQRFGRFLPLPADDLDGWERAVAHLITAVGESTRYDSSWYDCCETVLGWFLEAAGIEESRRADLIMYAVGGRFTSWTDPPRESVRAAAEDLAIRIAVDRD</sequence>
<accession>A0A316G1H5</accession>
<name>A0A316G1H5_9ACTN</name>
<protein>
    <submittedName>
        <fullName evidence="1">Uncharacterized protein</fullName>
    </submittedName>
</protein>
<dbReference type="RefSeq" id="WP_109593271.1">
    <property type="nucleotide sequence ID" value="NZ_BONA01000039.1"/>
</dbReference>
<gene>
    <name evidence="1" type="ORF">BC793_106247</name>
</gene>
<dbReference type="EMBL" id="QGGR01000006">
    <property type="protein sequence ID" value="PWK48217.1"/>
    <property type="molecule type" value="Genomic_DNA"/>
</dbReference>
<evidence type="ECO:0000313" key="2">
    <source>
        <dbReference type="Proteomes" id="UP000245697"/>
    </source>
</evidence>
<dbReference type="AlphaFoldDB" id="A0A316G1H5"/>
<dbReference type="OrthoDB" id="3278418at2"/>
<keyword evidence="2" id="KW-1185">Reference proteome</keyword>
<organism evidence="1 2">
    <name type="scientific">Actinoplanes xinjiangensis</name>
    <dbReference type="NCBI Taxonomy" id="512350"/>
    <lineage>
        <taxon>Bacteria</taxon>
        <taxon>Bacillati</taxon>
        <taxon>Actinomycetota</taxon>
        <taxon>Actinomycetes</taxon>
        <taxon>Micromonosporales</taxon>
        <taxon>Micromonosporaceae</taxon>
        <taxon>Actinoplanes</taxon>
    </lineage>
</organism>
<evidence type="ECO:0000313" key="1">
    <source>
        <dbReference type="EMBL" id="PWK48217.1"/>
    </source>
</evidence>
<comment type="caution">
    <text evidence="1">The sequence shown here is derived from an EMBL/GenBank/DDBJ whole genome shotgun (WGS) entry which is preliminary data.</text>
</comment>
<dbReference type="Proteomes" id="UP000245697">
    <property type="component" value="Unassembled WGS sequence"/>
</dbReference>
<proteinExistence type="predicted"/>